<dbReference type="Proteomes" id="UP000270094">
    <property type="component" value="Unassembled WGS sequence"/>
</dbReference>
<dbReference type="AlphaFoldDB" id="A0A3P7K5G4"/>
<dbReference type="OrthoDB" id="5865419at2759"/>
<name>A0A3P7K5G4_STRVU</name>
<sequence length="174" mass="20007">AEPTAYVPAPGEVICGYDEEPEEDESCEVIVDVVNEKTTAEQTTREIFDPSPIERRLREKQSYNEGGWTSEELKSLYEGITTYGTRQDALEVIHINYCPSKTLEQVFAKVEEIRRMNAEHREDRRTGQIEQWSSAGYRNVRAVPEYVMLPFILISLPFTYLTKVGIAEQDQCYS</sequence>
<gene>
    <name evidence="1" type="ORF">SVUK_LOCUS1513</name>
</gene>
<organism evidence="1 2">
    <name type="scientific">Strongylus vulgaris</name>
    <name type="common">Blood worm</name>
    <dbReference type="NCBI Taxonomy" id="40348"/>
    <lineage>
        <taxon>Eukaryota</taxon>
        <taxon>Metazoa</taxon>
        <taxon>Ecdysozoa</taxon>
        <taxon>Nematoda</taxon>
        <taxon>Chromadorea</taxon>
        <taxon>Rhabditida</taxon>
        <taxon>Rhabditina</taxon>
        <taxon>Rhabditomorpha</taxon>
        <taxon>Strongyloidea</taxon>
        <taxon>Strongylidae</taxon>
        <taxon>Strongylus</taxon>
    </lineage>
</organism>
<dbReference type="EMBL" id="UYYB01003003">
    <property type="protein sequence ID" value="VDM66515.1"/>
    <property type="molecule type" value="Genomic_DNA"/>
</dbReference>
<evidence type="ECO:0000313" key="2">
    <source>
        <dbReference type="Proteomes" id="UP000270094"/>
    </source>
</evidence>
<protein>
    <submittedName>
        <fullName evidence="1">Uncharacterized protein</fullName>
    </submittedName>
</protein>
<keyword evidence="2" id="KW-1185">Reference proteome</keyword>
<reference evidence="1 2" key="1">
    <citation type="submission" date="2018-11" db="EMBL/GenBank/DDBJ databases">
        <authorList>
            <consortium name="Pathogen Informatics"/>
        </authorList>
    </citation>
    <scope>NUCLEOTIDE SEQUENCE [LARGE SCALE GENOMIC DNA]</scope>
</reference>
<accession>A0A3P7K5G4</accession>
<evidence type="ECO:0000313" key="1">
    <source>
        <dbReference type="EMBL" id="VDM66515.1"/>
    </source>
</evidence>
<feature type="non-terminal residue" evidence="1">
    <location>
        <position position="1"/>
    </location>
</feature>
<proteinExistence type="predicted"/>